<gene>
    <name evidence="1" type="ORF">LOX96_08915</name>
</gene>
<protein>
    <submittedName>
        <fullName evidence="1">Uncharacterized protein</fullName>
    </submittedName>
</protein>
<dbReference type="EMBL" id="JAJKBJ010000009">
    <property type="protein sequence ID" value="MCL9684210.1"/>
    <property type="molecule type" value="Genomic_DNA"/>
</dbReference>
<evidence type="ECO:0000313" key="1">
    <source>
        <dbReference type="EMBL" id="MCL9684210.1"/>
    </source>
</evidence>
<dbReference type="InterPro" id="IPR032675">
    <property type="entry name" value="LRR_dom_sf"/>
</dbReference>
<dbReference type="Proteomes" id="UP001139721">
    <property type="component" value="Unassembled WGS sequence"/>
</dbReference>
<accession>A0A9X2D146</accession>
<sequence length="1611" mass="183652">MFNKTESPAHNATAQSSHHGVDLDAILMKLSNPEQKVLKQIQKLLDDLMLSNNLPSKFDLTIEDFGWPKNDYLVEISSDAFKALIALVFSSLPSLPVSLTLSLAHCPIGDSGAEQIAEIITSARNCANLTIDLFNCGIGVKGFTAIANALASGQCRLSPLTLELGQQHWDGEDEPGWDDNVDGQIQLVEVIRSPQCPKDLVINFNYLTEEYAEKIVTAMRLNTTCTIKFQNIDSPYVKNVVFLNERNRLLKKYPAYKGKIISFCHEQTTTDSTPKAFGLYLSAKSSDFDEQNTPSEIVQFFLNSLYCAPGADGTEVLTIREDSENKQDKIADLQSLYLAIKNNTEFTAFIKPKISICKIEMRNLMLLLTTTALRNQLIKKLKIATNSEVLLDIGQFNFQLLLTLHHKKSGISQEVKELCTEYVTCVLTDEINCTTFEDGIEVDQKKHSYFAMAVKTGIIPVARQLYSKFTNQQFFYDEDDFYGEELYISAIKSESEEMMVWLNGIMPAEKKFICRETIESIAGNLEKENLSKGLVILKKLVDDCEKNMLEELIRRKNADQLSFFLSRMEVCKATLTEFMSIAASSSANKAVLEVLIDRLGENFDVNIIPVTDFLYLTSLNTLSDEQIHDFLIHHYSLFSKEQALQLIRQKHCPEQFILQFIELHLNSLTSEHLSFIAQDYELSLELIEVLLKLSPDQLVKNDFIQSLYLKLPENQKIRSTILSEEVSELILKGNSIAALSLLMAVGFNQNKIETIAINKRLDFISVLLIAASYPNSQIGNDNLVAMLKQVLSQNYFPLNDRHLALAQKLNNKDVYVFLSNEFHGDRVPVPSKQLDAVKFFQGAIRTHNRIATLYSTMFNSPENSYLFWLSDKSKERMDGDKLEKNIWKYMAFYTRHHAVEMVNGPVLCFLSPYSFQHIKEARNLDNILNCSYLLSEKARSDMDMPTFSTLIQDYDRKIQDNQLVCTAPFELYNDKGLHYAKMRINLSKLPMPYLQHCIIKMLDYVARDHASFKKIEIAPSIFMTLLRQANENRTESSYQFDYYAPAVEPQTYILTIPGENEIFHGFKGFKEALCHFLSVVNALPDTGDSKILKSKILEYFEQLHQEDKLNDHLDGIFKYLFKYMEIDFQRGLPFSLDYIETVFIRNGGELNFQLVLDLVQNGNINQFKRMLDEYPYILGKPIVIHAILKSVPAYYYHQVASVLEEKFPDAYLVCTKNMMELFHKNTHEMRQYVNEIARNQSITTDHSLLKLMQLLKTHLSKNHELRQSLIKSHQEDVNNLLLEVKKLYANIRHVGGNSKMNELFTNPQIMSLLTGKHNAVIAAIIALEIEAEIKSEPFCVNTLVTGTTSQQSMKSVTITLGSILFRAFNQPPFFMESCPLNSHDPNITYLEIDNLRNYAKHKVIFNHFYNELEKGMLALCNTYGIPQENVDDCIANADGCYASYCIDRWEEYEDQLTQVLGFIDQSFCGNLNIVDEVNHGLALLMKSLGISKVTSKSRQLPTLEQLVETLLSSTLILHPHIAHLLFDPTHFGVALTGGKKIDKIQLLDEEISFHHLIMACVNKISQTGVTPENAIMAEQLALRMKQLQFWCKENLPQEVVPTIETQTSLVL</sequence>
<reference evidence="1" key="1">
    <citation type="submission" date="2021-11" db="EMBL/GenBank/DDBJ databases">
        <title>Legionella maioricencis sp. nov., a new species isolated from hot water samples in Mallorca.</title>
        <authorList>
            <person name="Crespi S."/>
            <person name="Drasar V."/>
            <person name="Salva-Serra F."/>
            <person name="Jaen-Luchoro D."/>
            <person name="Pineiro-Iglesias B."/>
            <person name="Aliaga F."/>
            <person name="Fernandez-Juarez V."/>
            <person name="Coll G."/>
            <person name="Moore E.R.B."/>
            <person name="Bennasar-Figueras A."/>
        </authorList>
    </citation>
    <scope>NUCLEOTIDE SEQUENCE</scope>
    <source>
        <strain evidence="1">HCPI-6</strain>
    </source>
</reference>
<comment type="caution">
    <text evidence="1">The sequence shown here is derived from an EMBL/GenBank/DDBJ whole genome shotgun (WGS) entry which is preliminary data.</text>
</comment>
<keyword evidence="2" id="KW-1185">Reference proteome</keyword>
<dbReference type="RefSeq" id="WP_250421121.1">
    <property type="nucleotide sequence ID" value="NZ_JAJKBJ010000009.1"/>
</dbReference>
<organism evidence="1 2">
    <name type="scientific">Legionella maioricensis</name>
    <dbReference type="NCBI Taxonomy" id="2896528"/>
    <lineage>
        <taxon>Bacteria</taxon>
        <taxon>Pseudomonadati</taxon>
        <taxon>Pseudomonadota</taxon>
        <taxon>Gammaproteobacteria</taxon>
        <taxon>Legionellales</taxon>
        <taxon>Legionellaceae</taxon>
        <taxon>Legionella</taxon>
    </lineage>
</organism>
<dbReference type="SMART" id="SM00368">
    <property type="entry name" value="LRR_RI"/>
    <property type="match status" value="2"/>
</dbReference>
<dbReference type="Gene3D" id="3.80.10.10">
    <property type="entry name" value="Ribonuclease Inhibitor"/>
    <property type="match status" value="1"/>
</dbReference>
<name>A0A9X2D146_9GAMM</name>
<evidence type="ECO:0000313" key="2">
    <source>
        <dbReference type="Proteomes" id="UP001139721"/>
    </source>
</evidence>
<proteinExistence type="predicted"/>
<dbReference type="SUPFAM" id="SSF52047">
    <property type="entry name" value="RNI-like"/>
    <property type="match status" value="1"/>
</dbReference>